<feature type="compositionally biased region" description="Basic and acidic residues" evidence="5">
    <location>
        <begin position="563"/>
        <end position="574"/>
    </location>
</feature>
<dbReference type="PROSITE" id="PS50011">
    <property type="entry name" value="PROTEIN_KINASE_DOM"/>
    <property type="match status" value="1"/>
</dbReference>
<feature type="region of interest" description="Disordered" evidence="5">
    <location>
        <begin position="1"/>
        <end position="48"/>
    </location>
</feature>
<evidence type="ECO:0000259" key="6">
    <source>
        <dbReference type="PROSITE" id="PS50011"/>
    </source>
</evidence>
<keyword evidence="4" id="KW-0067">ATP-binding</keyword>
<evidence type="ECO:0000256" key="3">
    <source>
        <dbReference type="ARBA" id="ARBA00022777"/>
    </source>
</evidence>
<dbReference type="KEGG" id="samy:DB32_000067"/>
<keyword evidence="3 7" id="KW-0418">Kinase</keyword>
<feature type="region of interest" description="Disordered" evidence="5">
    <location>
        <begin position="505"/>
        <end position="581"/>
    </location>
</feature>
<feature type="region of interest" description="Disordered" evidence="5">
    <location>
        <begin position="364"/>
        <end position="383"/>
    </location>
</feature>
<dbReference type="SMART" id="SM00220">
    <property type="entry name" value="S_TKc"/>
    <property type="match status" value="1"/>
</dbReference>
<evidence type="ECO:0000313" key="7">
    <source>
        <dbReference type="EMBL" id="AKF02919.1"/>
    </source>
</evidence>
<dbReference type="InterPro" id="IPR000719">
    <property type="entry name" value="Prot_kinase_dom"/>
</dbReference>
<organism evidence="7 8">
    <name type="scientific">Sandaracinus amylolyticus</name>
    <dbReference type="NCBI Taxonomy" id="927083"/>
    <lineage>
        <taxon>Bacteria</taxon>
        <taxon>Pseudomonadati</taxon>
        <taxon>Myxococcota</taxon>
        <taxon>Polyangia</taxon>
        <taxon>Polyangiales</taxon>
        <taxon>Sandaracinaceae</taxon>
        <taxon>Sandaracinus</taxon>
    </lineage>
</organism>
<dbReference type="CDD" id="cd14014">
    <property type="entry name" value="STKc_PknB_like"/>
    <property type="match status" value="1"/>
</dbReference>
<feature type="compositionally biased region" description="Pro residues" evidence="5">
    <location>
        <begin position="543"/>
        <end position="553"/>
    </location>
</feature>
<dbReference type="AlphaFoldDB" id="A0A0F6SD68"/>
<evidence type="ECO:0000256" key="5">
    <source>
        <dbReference type="SAM" id="MobiDB-lite"/>
    </source>
</evidence>
<dbReference type="PROSITE" id="PS00108">
    <property type="entry name" value="PROTEIN_KINASE_ST"/>
    <property type="match status" value="1"/>
</dbReference>
<feature type="domain" description="Protein kinase" evidence="6">
    <location>
        <begin position="54"/>
        <end position="333"/>
    </location>
</feature>
<dbReference type="EMBL" id="CP011125">
    <property type="protein sequence ID" value="AKF02919.1"/>
    <property type="molecule type" value="Genomic_DNA"/>
</dbReference>
<dbReference type="Gene3D" id="3.30.200.20">
    <property type="entry name" value="Phosphorylase Kinase, domain 1"/>
    <property type="match status" value="1"/>
</dbReference>
<dbReference type="RefSeq" id="WP_053230411.1">
    <property type="nucleotide sequence ID" value="NZ_CP011125.1"/>
</dbReference>
<evidence type="ECO:0000256" key="4">
    <source>
        <dbReference type="ARBA" id="ARBA00022840"/>
    </source>
</evidence>
<keyword evidence="7" id="KW-0723">Serine/threonine-protein kinase</keyword>
<dbReference type="InterPro" id="IPR008271">
    <property type="entry name" value="Ser/Thr_kinase_AS"/>
</dbReference>
<name>A0A0F6SD68_9BACT</name>
<reference evidence="7 8" key="1">
    <citation type="submission" date="2015-03" db="EMBL/GenBank/DDBJ databases">
        <title>Genome assembly of Sandaracinus amylolyticus DSM 53668.</title>
        <authorList>
            <person name="Sharma G."/>
            <person name="Subramanian S."/>
        </authorList>
    </citation>
    <scope>NUCLEOTIDE SEQUENCE [LARGE SCALE GENOMIC DNA]</scope>
    <source>
        <strain evidence="7 8">DSM 53668</strain>
    </source>
</reference>
<dbReference type="PANTHER" id="PTHR43289:SF6">
    <property type="entry name" value="SERINE_THREONINE-PROTEIN KINASE NEKL-3"/>
    <property type="match status" value="1"/>
</dbReference>
<accession>A0A0F6SD68</accession>
<dbReference type="InterPro" id="IPR011009">
    <property type="entry name" value="Kinase-like_dom_sf"/>
</dbReference>
<keyword evidence="2" id="KW-0547">Nucleotide-binding</keyword>
<protein>
    <submittedName>
        <fullName evidence="7">Serine/threonine protein kinase PrkC, regulator of stationary phase</fullName>
    </submittedName>
</protein>
<gene>
    <name evidence="7" type="ORF">DB32_000067</name>
</gene>
<sequence>MVGEKAPSGTESPDETGAGAIRDVEQSGEARAQRAPASLPPPGETLPRELTSKYRLDSLIAIGGMGRVYRATQLPLDRKVAIKLLAIQKGADDFRKRFFLEASISSRLKHPNIVTVHDYGETADGGLFMVMELLDGEPLTEVLAREVRIEPARACRIAMEICRALRAAHRESLAHRDLKPGNVMITRGEEDESEHVKVLDFGLVKVFQEKQEIAPLERDLTRGETMLGSPRYMAPEQIVCDPVDNRTDIYALGVVLFSLVTGQVPFGGKSAVAILQQHLNAPVPSLREKIVLRPGETRAPELPAGLEAIIKRCMEKRPSDRFQTVAEIMQALARIDGAATSMRSAHDQSVEISASGPMLGGLRAPSELPGTTPTPQPMPAELKPSRARTGAMVAVVLGAAAVAGLLAWGGGASPEPAPTPVVAAEPPRATRVVVTSDPAGAEVRARGEVIGTTPLEQEIPGERGERVELELALEGHRAARVPAVLQGDSVAVHVELQELAPVAPPPPPVEIAAPIAEPPPAATSSPSRTRRSRSETAAAAIATPPPPSSPPPATTTSSVAPEAPRRGVVDDARARSVPVVD</sequence>
<dbReference type="GO" id="GO:0005524">
    <property type="term" value="F:ATP binding"/>
    <property type="evidence" value="ECO:0007669"/>
    <property type="project" value="UniProtKB-KW"/>
</dbReference>
<dbReference type="Pfam" id="PF00069">
    <property type="entry name" value="Pkinase"/>
    <property type="match status" value="1"/>
</dbReference>
<keyword evidence="8" id="KW-1185">Reference proteome</keyword>
<dbReference type="PANTHER" id="PTHR43289">
    <property type="entry name" value="MITOGEN-ACTIVATED PROTEIN KINASE KINASE KINASE 20-RELATED"/>
    <property type="match status" value="1"/>
</dbReference>
<dbReference type="GO" id="GO:0004674">
    <property type="term" value="F:protein serine/threonine kinase activity"/>
    <property type="evidence" value="ECO:0007669"/>
    <property type="project" value="UniProtKB-KW"/>
</dbReference>
<dbReference type="STRING" id="927083.DB32_000067"/>
<evidence type="ECO:0000313" key="8">
    <source>
        <dbReference type="Proteomes" id="UP000034883"/>
    </source>
</evidence>
<evidence type="ECO:0000256" key="2">
    <source>
        <dbReference type="ARBA" id="ARBA00022741"/>
    </source>
</evidence>
<keyword evidence="1" id="KW-0808">Transferase</keyword>
<dbReference type="SUPFAM" id="SSF56112">
    <property type="entry name" value="Protein kinase-like (PK-like)"/>
    <property type="match status" value="1"/>
</dbReference>
<proteinExistence type="predicted"/>
<dbReference type="Proteomes" id="UP000034883">
    <property type="component" value="Chromosome"/>
</dbReference>
<evidence type="ECO:0000256" key="1">
    <source>
        <dbReference type="ARBA" id="ARBA00022679"/>
    </source>
</evidence>
<dbReference type="Gene3D" id="1.10.510.10">
    <property type="entry name" value="Transferase(Phosphotransferase) domain 1"/>
    <property type="match status" value="1"/>
</dbReference>